<organism evidence="1">
    <name type="scientific">Hexamita inflata</name>
    <dbReference type="NCBI Taxonomy" id="28002"/>
    <lineage>
        <taxon>Eukaryota</taxon>
        <taxon>Metamonada</taxon>
        <taxon>Diplomonadida</taxon>
        <taxon>Hexamitidae</taxon>
        <taxon>Hexamitinae</taxon>
        <taxon>Hexamita</taxon>
    </lineage>
</organism>
<name>A0AA86UQ87_9EUKA</name>
<reference evidence="1" key="1">
    <citation type="submission" date="2023-06" db="EMBL/GenBank/DDBJ databases">
        <authorList>
            <person name="Kurt Z."/>
        </authorList>
    </citation>
    <scope>NUCLEOTIDE SEQUENCE</scope>
</reference>
<evidence type="ECO:0000313" key="2">
    <source>
        <dbReference type="EMBL" id="CAL6075367.1"/>
    </source>
</evidence>
<comment type="caution">
    <text evidence="1">The sequence shown here is derived from an EMBL/GenBank/DDBJ whole genome shotgun (WGS) entry which is preliminary data.</text>
</comment>
<evidence type="ECO:0000313" key="3">
    <source>
        <dbReference type="Proteomes" id="UP001642409"/>
    </source>
</evidence>
<evidence type="ECO:0000313" key="1">
    <source>
        <dbReference type="EMBL" id="CAI9960206.1"/>
    </source>
</evidence>
<dbReference type="EMBL" id="CAXDID020000313">
    <property type="protein sequence ID" value="CAL6075367.1"/>
    <property type="molecule type" value="Genomic_DNA"/>
</dbReference>
<dbReference type="AlphaFoldDB" id="A0AA86UQ87"/>
<dbReference type="Proteomes" id="UP001642409">
    <property type="component" value="Unassembled WGS sequence"/>
</dbReference>
<reference evidence="2 3" key="2">
    <citation type="submission" date="2024-07" db="EMBL/GenBank/DDBJ databases">
        <authorList>
            <person name="Akdeniz Z."/>
        </authorList>
    </citation>
    <scope>NUCLEOTIDE SEQUENCE [LARGE SCALE GENOMIC DNA]</scope>
</reference>
<gene>
    <name evidence="1" type="ORF">HINF_LOCUS47851</name>
    <name evidence="2" type="ORF">HINF_LOCUS57173</name>
</gene>
<proteinExistence type="predicted"/>
<sequence length="159" mass="17869">MKVVGSFYEPANGVDQLDSNCIIIKSDGLPRQNIFQFKRTLNSTDQTATALIFWYNNQIQRPILKYLPVAQQYAQQYGPNGPSGYSPFLCIDSDQELRDLRFVSELGVTDLRLNSCQNAHALRAPANLRAFYHFSSALKTAKGVERLVGLELEVIKQGI</sequence>
<protein>
    <submittedName>
        <fullName evidence="2">Hypothetical_protein</fullName>
    </submittedName>
</protein>
<keyword evidence="3" id="KW-1185">Reference proteome</keyword>
<accession>A0AA86UQ87</accession>
<dbReference type="EMBL" id="CATOUU010000929">
    <property type="protein sequence ID" value="CAI9960206.1"/>
    <property type="molecule type" value="Genomic_DNA"/>
</dbReference>